<proteinExistence type="inferred from homology"/>
<dbReference type="OrthoDB" id="9795390at2"/>
<dbReference type="RefSeq" id="WP_007322003.1">
    <property type="nucleotide sequence ID" value="NZ_BAEE01000048.1"/>
</dbReference>
<comment type="similarity">
    <text evidence="1">Belongs to the protein kinase superfamily. ADCK protein kinase family.</text>
</comment>
<evidence type="ECO:0000313" key="6">
    <source>
        <dbReference type="EMBL" id="GAB09928.1"/>
    </source>
</evidence>
<name>G7H253_9ACTN</name>
<evidence type="ECO:0000256" key="3">
    <source>
        <dbReference type="ARBA" id="ARBA00022741"/>
    </source>
</evidence>
<dbReference type="InterPro" id="IPR051409">
    <property type="entry name" value="Atypical_kinase_ADCK"/>
</dbReference>
<evidence type="ECO:0000256" key="1">
    <source>
        <dbReference type="ARBA" id="ARBA00009670"/>
    </source>
</evidence>
<keyword evidence="4" id="KW-0067">ATP-binding</keyword>
<accession>G7H253</accession>
<gene>
    <name evidence="6" type="ORF">GOARA_048_01300</name>
</gene>
<dbReference type="Proteomes" id="UP000035088">
    <property type="component" value="Unassembled WGS sequence"/>
</dbReference>
<feature type="domain" description="ABC1 atypical kinase-like" evidence="5">
    <location>
        <begin position="97"/>
        <end position="312"/>
    </location>
</feature>
<dbReference type="Pfam" id="PF03109">
    <property type="entry name" value="ABC1"/>
    <property type="match status" value="1"/>
</dbReference>
<evidence type="ECO:0000256" key="4">
    <source>
        <dbReference type="ARBA" id="ARBA00022840"/>
    </source>
</evidence>
<evidence type="ECO:0000256" key="2">
    <source>
        <dbReference type="ARBA" id="ARBA00022679"/>
    </source>
</evidence>
<dbReference type="PANTHER" id="PTHR43851">
    <property type="match status" value="1"/>
</dbReference>
<organism evidence="6 7">
    <name type="scientific">Gordonia araii NBRC 100433</name>
    <dbReference type="NCBI Taxonomy" id="1073574"/>
    <lineage>
        <taxon>Bacteria</taxon>
        <taxon>Bacillati</taxon>
        <taxon>Actinomycetota</taxon>
        <taxon>Actinomycetes</taxon>
        <taxon>Mycobacteriales</taxon>
        <taxon>Gordoniaceae</taxon>
        <taxon>Gordonia</taxon>
    </lineage>
</organism>
<dbReference type="EMBL" id="BAEE01000048">
    <property type="protein sequence ID" value="GAB09928.1"/>
    <property type="molecule type" value="Genomic_DNA"/>
</dbReference>
<evidence type="ECO:0000313" key="7">
    <source>
        <dbReference type="Proteomes" id="UP000035088"/>
    </source>
</evidence>
<dbReference type="InterPro" id="IPR004147">
    <property type="entry name" value="ABC1_dom"/>
</dbReference>
<evidence type="ECO:0000259" key="5">
    <source>
        <dbReference type="Pfam" id="PF03109"/>
    </source>
</evidence>
<comment type="caution">
    <text evidence="6">The sequence shown here is derived from an EMBL/GenBank/DDBJ whole genome shotgun (WGS) entry which is preliminary data.</text>
</comment>
<dbReference type="GO" id="GO:0005524">
    <property type="term" value="F:ATP binding"/>
    <property type="evidence" value="ECO:0007669"/>
    <property type="project" value="UniProtKB-KW"/>
</dbReference>
<reference evidence="6 7" key="1">
    <citation type="submission" date="2011-11" db="EMBL/GenBank/DDBJ databases">
        <title>Whole genome shotgun sequence of Gordonia araii NBRC 100433.</title>
        <authorList>
            <person name="Yoshida Y."/>
            <person name="Hosoyama A."/>
            <person name="Tsuchikane K."/>
            <person name="Katsumata H."/>
            <person name="Yamazaki S."/>
            <person name="Fujita N."/>
        </authorList>
    </citation>
    <scope>NUCLEOTIDE SEQUENCE [LARGE SCALE GENOMIC DNA]</scope>
    <source>
        <strain evidence="6 7">NBRC 100433</strain>
    </source>
</reference>
<dbReference type="InterPro" id="IPR011009">
    <property type="entry name" value="Kinase-like_dom_sf"/>
</dbReference>
<protein>
    <recommendedName>
        <fullName evidence="5">ABC1 atypical kinase-like domain-containing protein</fullName>
    </recommendedName>
</protein>
<dbReference type="PANTHER" id="PTHR43851:SF3">
    <property type="entry name" value="COENZYME Q8"/>
    <property type="match status" value="1"/>
</dbReference>
<dbReference type="InterPro" id="IPR034646">
    <property type="entry name" value="ADCK3_dom"/>
</dbReference>
<dbReference type="STRING" id="1073574.GOARA_048_01300"/>
<dbReference type="SUPFAM" id="SSF56112">
    <property type="entry name" value="Protein kinase-like (PK-like)"/>
    <property type="match status" value="1"/>
</dbReference>
<dbReference type="GO" id="GO:0016740">
    <property type="term" value="F:transferase activity"/>
    <property type="evidence" value="ECO:0007669"/>
    <property type="project" value="UniProtKB-KW"/>
</dbReference>
<keyword evidence="3" id="KW-0547">Nucleotide-binding</keyword>
<dbReference type="AlphaFoldDB" id="G7H253"/>
<keyword evidence="7" id="KW-1185">Reference proteome</keyword>
<keyword evidence="2" id="KW-0808">Transferase</keyword>
<dbReference type="CDD" id="cd13970">
    <property type="entry name" value="ABC1_ADCK3"/>
    <property type="match status" value="1"/>
</dbReference>
<sequence>MTNVRQGRVRRGATLGRLAAREAARQARVRMAMLGRSDRARDVLAERSTLAAAEQIVDVLGHLKGGAMKLGQMLSVLDLDMIPESHRDVFRQRLASLRDQAPKVPFPAMRGLIEDELGPLDTVFASFEPTPIAAASIGQVYRGTLHDGRVVAVKVQYPGIETAIRSDIRNLALFAKMWKSLWPGIDSSGIVSELATTLENELDYRLEARNQHHLAGAYRGHPFIVIPDVIPEHSTHRVLTTEYFDGVGFDEIRQRSAAERDHVGELVFRFYVGSIFDRAEFCGDPHPGNILLGADGRLCIVDFGLYIHMDPARVELEKQTLRFAQAGAGDDLLDLLAENGILTDPSSVSGEQFVDYIASAAGWHLIDDELTITPEVATSAVVNAIDIREPQFRSIRKQNLPPEHVMSRRTEFFTFGLLGQLAATNNWHRISEEWVDGATPATEIGRRIAEWENARDGRSGRD</sequence>